<dbReference type="EMBL" id="MKQR01000017">
    <property type="protein sequence ID" value="OLR92241.1"/>
    <property type="molecule type" value="Genomic_DNA"/>
</dbReference>
<dbReference type="PANTHER" id="PTHR45765">
    <property type="entry name" value="METHIONINE--TRNA LIGASE"/>
    <property type="match status" value="1"/>
</dbReference>
<keyword evidence="11" id="KW-1185">Reference proteome</keyword>
<keyword evidence="5 7" id="KW-0030">Aminoacyl-tRNA synthetase</keyword>
<organism evidence="10 11">
    <name type="scientific">Actinokineospora bangkokensis</name>
    <dbReference type="NCBI Taxonomy" id="1193682"/>
    <lineage>
        <taxon>Bacteria</taxon>
        <taxon>Bacillati</taxon>
        <taxon>Actinomycetota</taxon>
        <taxon>Actinomycetes</taxon>
        <taxon>Pseudonocardiales</taxon>
        <taxon>Pseudonocardiaceae</taxon>
        <taxon>Actinokineospora</taxon>
    </lineage>
</organism>
<evidence type="ECO:0000256" key="3">
    <source>
        <dbReference type="ARBA" id="ARBA00022840"/>
    </source>
</evidence>
<feature type="domain" description="Cupin type-2" evidence="8">
    <location>
        <begin position="38"/>
        <end position="107"/>
    </location>
</feature>
<reference evidence="10 11" key="1">
    <citation type="submission" date="2016-10" db="EMBL/GenBank/DDBJ databases">
        <title>The Draft Genome Sequence of Actinokineospora bangkokensis 44EHWT reveals the biosynthetic pathway of antifungal compounds Thailandins with unusual extender unit butylmalonyl-CoA.</title>
        <authorList>
            <person name="Greule A."/>
            <person name="Intra B."/>
            <person name="Flemming S."/>
            <person name="Rommel M.G."/>
            <person name="Panbangred W."/>
            <person name="Bechthold A."/>
        </authorList>
    </citation>
    <scope>NUCLEOTIDE SEQUENCE [LARGE SCALE GENOMIC DNA]</scope>
    <source>
        <strain evidence="10 11">44EHW</strain>
    </source>
</reference>
<dbReference type="InterPro" id="IPR001412">
    <property type="entry name" value="aa-tRNA-synth_I_CS"/>
</dbReference>
<evidence type="ECO:0000256" key="4">
    <source>
        <dbReference type="ARBA" id="ARBA00022917"/>
    </source>
</evidence>
<dbReference type="GO" id="GO:0006431">
    <property type="term" value="P:methionyl-tRNA aminoacylation"/>
    <property type="evidence" value="ECO:0007669"/>
    <property type="project" value="TreeGrafter"/>
</dbReference>
<evidence type="ECO:0000256" key="6">
    <source>
        <dbReference type="ARBA" id="ARBA00047364"/>
    </source>
</evidence>
<dbReference type="InterPro" id="IPR013096">
    <property type="entry name" value="Cupin_2"/>
</dbReference>
<dbReference type="InterPro" id="IPR029038">
    <property type="entry name" value="MetRS_Zn"/>
</dbReference>
<dbReference type="GO" id="GO:0005524">
    <property type="term" value="F:ATP binding"/>
    <property type="evidence" value="ECO:0007669"/>
    <property type="project" value="UniProtKB-KW"/>
</dbReference>
<dbReference type="InterPro" id="IPR023458">
    <property type="entry name" value="Met-tRNA_ligase_1"/>
</dbReference>
<dbReference type="Pfam" id="PF09334">
    <property type="entry name" value="tRNA-synt_1g"/>
    <property type="match status" value="1"/>
</dbReference>
<evidence type="ECO:0000256" key="7">
    <source>
        <dbReference type="RuleBase" id="RU363039"/>
    </source>
</evidence>
<dbReference type="OrthoDB" id="9810191at2"/>
<dbReference type="Gene3D" id="2.60.120.10">
    <property type="entry name" value="Jelly Rolls"/>
    <property type="match status" value="1"/>
</dbReference>
<keyword evidence="4 7" id="KW-0648">Protein biosynthesis</keyword>
<sequence length="676" mass="72931">MITSGVPREVADLAAEGFVRSAPPDWAAHARPPFQVRRVTLRPGEVTAAHNHHDLEVWVVLDGEGEVGWDGLTRPLRAGDSVYLPPLAPHTLRNIATDRPLSFFSIWWEDMAGFQQAHAERQRAGATRADGRPVLLLPSFPTPNGELHLGHIAGPFLTADTCRRALLAAGEQAKLLLGTVGHQSQVAAAAAAEGLSFYELAERNTDAIQEGLRAARVEWDVFVRPSDQTYPGLAREVFERLLADGAVVARTEPTNHCAPCGRFLLEAFVAGRCPHCGSDQTAGIECEVCALPYHDRDLVDPSCATCGAPAEQVPLTRYFLPLEPLRERLTGYLRGAAMHSRLRGYVERVIAHPLPDLPVSTPADSGIPIRVEQVDGADPAHAEQRMYSAFELVARFLVALEHLARQEGVDGWAAYAAATSPRTALFFGFDNAFLRAFAFPAVLGAFTDLVALPDTLVCNEFYLLDGQKFSTGRKHAVWAREALTEDTADQLRLYLTATAPDVRRRDFTAEGYARFSTGELGRWQSWLDGVGSRVAEHFAGVAPEGGAWNAEAERFYGHIARLCATAALELRPERAGARAVLAGLRELVARAEDFAEVSADVQEAMPGTGLARTCAALELMAVRAVAMAAAPLAPGLGARLATAVGEPDGVPLSAVPGWVAPGAAVKFETRYFTAPR</sequence>
<evidence type="ECO:0000259" key="8">
    <source>
        <dbReference type="Pfam" id="PF07883"/>
    </source>
</evidence>
<dbReference type="Proteomes" id="UP000186040">
    <property type="component" value="Unassembled WGS sequence"/>
</dbReference>
<dbReference type="InterPro" id="IPR015413">
    <property type="entry name" value="Methionyl/Leucyl_tRNA_Synth"/>
</dbReference>
<keyword evidence="1 7" id="KW-0436">Ligase</keyword>
<comment type="similarity">
    <text evidence="7">Belongs to the class-I aminoacyl-tRNA synthetase family.</text>
</comment>
<name>A0A1Q9LJL9_9PSEU</name>
<dbReference type="Pfam" id="PF07883">
    <property type="entry name" value="Cupin_2"/>
    <property type="match status" value="1"/>
</dbReference>
<evidence type="ECO:0000256" key="2">
    <source>
        <dbReference type="ARBA" id="ARBA00022741"/>
    </source>
</evidence>
<dbReference type="PANTHER" id="PTHR45765:SF1">
    <property type="entry name" value="METHIONINE--TRNA LIGASE, CYTOPLASMIC"/>
    <property type="match status" value="1"/>
</dbReference>
<proteinExistence type="inferred from homology"/>
<dbReference type="InterPro" id="IPR014729">
    <property type="entry name" value="Rossmann-like_a/b/a_fold"/>
</dbReference>
<dbReference type="InterPro" id="IPR011051">
    <property type="entry name" value="RmlC_Cupin_sf"/>
</dbReference>
<comment type="catalytic activity">
    <reaction evidence="6">
        <text>tRNA(Met) + L-methionine + ATP = L-methionyl-tRNA(Met) + AMP + diphosphate</text>
        <dbReference type="Rhea" id="RHEA:13481"/>
        <dbReference type="Rhea" id="RHEA-COMP:9667"/>
        <dbReference type="Rhea" id="RHEA-COMP:9698"/>
        <dbReference type="ChEBI" id="CHEBI:30616"/>
        <dbReference type="ChEBI" id="CHEBI:33019"/>
        <dbReference type="ChEBI" id="CHEBI:57844"/>
        <dbReference type="ChEBI" id="CHEBI:78442"/>
        <dbReference type="ChEBI" id="CHEBI:78530"/>
        <dbReference type="ChEBI" id="CHEBI:456215"/>
        <dbReference type="EC" id="6.1.1.10"/>
    </reaction>
</comment>
<dbReference type="RefSeq" id="WP_075976130.1">
    <property type="nucleotide sequence ID" value="NZ_MKQR01000017.1"/>
</dbReference>
<dbReference type="GO" id="GO:0004825">
    <property type="term" value="F:methionine-tRNA ligase activity"/>
    <property type="evidence" value="ECO:0007669"/>
    <property type="project" value="UniProtKB-EC"/>
</dbReference>
<dbReference type="Gene3D" id="2.20.28.20">
    <property type="entry name" value="Methionyl-tRNA synthetase, Zn-domain"/>
    <property type="match status" value="1"/>
</dbReference>
<dbReference type="STRING" id="1193682.BJP25_23265"/>
<feature type="domain" description="Methionyl/Leucyl tRNA synthetase" evidence="9">
    <location>
        <begin position="140"/>
        <end position="512"/>
    </location>
</feature>
<evidence type="ECO:0000259" key="9">
    <source>
        <dbReference type="Pfam" id="PF09334"/>
    </source>
</evidence>
<dbReference type="GO" id="GO:0005829">
    <property type="term" value="C:cytosol"/>
    <property type="evidence" value="ECO:0007669"/>
    <property type="project" value="TreeGrafter"/>
</dbReference>
<dbReference type="AlphaFoldDB" id="A0A1Q9LJL9"/>
<evidence type="ECO:0000256" key="1">
    <source>
        <dbReference type="ARBA" id="ARBA00022598"/>
    </source>
</evidence>
<protein>
    <submittedName>
        <fullName evidence="10">Methionine--tRNA ligase</fullName>
    </submittedName>
</protein>
<dbReference type="Gene3D" id="3.40.50.620">
    <property type="entry name" value="HUPs"/>
    <property type="match status" value="1"/>
</dbReference>
<evidence type="ECO:0000313" key="11">
    <source>
        <dbReference type="Proteomes" id="UP000186040"/>
    </source>
</evidence>
<dbReference type="SUPFAM" id="SSF52374">
    <property type="entry name" value="Nucleotidylyl transferase"/>
    <property type="match status" value="1"/>
</dbReference>
<accession>A0A1Q9LJL9</accession>
<comment type="caution">
    <text evidence="10">The sequence shown here is derived from an EMBL/GenBank/DDBJ whole genome shotgun (WGS) entry which is preliminary data.</text>
</comment>
<dbReference type="SUPFAM" id="SSF57770">
    <property type="entry name" value="Methionyl-tRNA synthetase (MetRS), Zn-domain"/>
    <property type="match status" value="1"/>
</dbReference>
<dbReference type="PROSITE" id="PS00178">
    <property type="entry name" value="AA_TRNA_LIGASE_I"/>
    <property type="match status" value="1"/>
</dbReference>
<keyword evidence="3 7" id="KW-0067">ATP-binding</keyword>
<evidence type="ECO:0000256" key="5">
    <source>
        <dbReference type="ARBA" id="ARBA00023146"/>
    </source>
</evidence>
<dbReference type="InterPro" id="IPR014710">
    <property type="entry name" value="RmlC-like_jellyroll"/>
</dbReference>
<gene>
    <name evidence="10" type="ORF">BJP25_23265</name>
</gene>
<keyword evidence="2 7" id="KW-0547">Nucleotide-binding</keyword>
<dbReference type="SUPFAM" id="SSF51182">
    <property type="entry name" value="RmlC-like cupins"/>
    <property type="match status" value="1"/>
</dbReference>
<evidence type="ECO:0000313" key="10">
    <source>
        <dbReference type="EMBL" id="OLR92241.1"/>
    </source>
</evidence>